<dbReference type="STRING" id="3818.A0A445BXK5"/>
<accession>A0A445BXK5</accession>
<evidence type="ECO:0000256" key="1">
    <source>
        <dbReference type="SAM" id="Coils"/>
    </source>
</evidence>
<organism evidence="3 4">
    <name type="scientific">Arachis hypogaea</name>
    <name type="common">Peanut</name>
    <dbReference type="NCBI Taxonomy" id="3818"/>
    <lineage>
        <taxon>Eukaryota</taxon>
        <taxon>Viridiplantae</taxon>
        <taxon>Streptophyta</taxon>
        <taxon>Embryophyta</taxon>
        <taxon>Tracheophyta</taxon>
        <taxon>Spermatophyta</taxon>
        <taxon>Magnoliopsida</taxon>
        <taxon>eudicotyledons</taxon>
        <taxon>Gunneridae</taxon>
        <taxon>Pentapetalae</taxon>
        <taxon>rosids</taxon>
        <taxon>fabids</taxon>
        <taxon>Fabales</taxon>
        <taxon>Fabaceae</taxon>
        <taxon>Papilionoideae</taxon>
        <taxon>50 kb inversion clade</taxon>
        <taxon>dalbergioids sensu lato</taxon>
        <taxon>Dalbergieae</taxon>
        <taxon>Pterocarpus clade</taxon>
        <taxon>Arachis</taxon>
    </lineage>
</organism>
<proteinExistence type="predicted"/>
<dbReference type="AlphaFoldDB" id="A0A445BXK5"/>
<evidence type="ECO:0000256" key="2">
    <source>
        <dbReference type="SAM" id="MobiDB-lite"/>
    </source>
</evidence>
<sequence>MLLLDAFNKDRASLPQPLPNPPPLAPIPVAAPDPRTQEMINEKLKKAEDLGEQGKVDEAQKALEEAEVLKKNDKSKIKKVIKELDEKKGYTKCDLSQSKQGFGLETCVGNLGSEAEIVSCLWEERSECVVASSLAISGGKDLKVLEHLIFSAFGDVEDECEAIQESMAVTVTKMYDYFIGLRLSYVVGYDSH</sequence>
<dbReference type="EMBL" id="SDMP01000008">
    <property type="protein sequence ID" value="RYR43453.1"/>
    <property type="molecule type" value="Genomic_DNA"/>
</dbReference>
<protein>
    <submittedName>
        <fullName evidence="3">Uncharacterized protein</fullName>
    </submittedName>
</protein>
<feature type="region of interest" description="Disordered" evidence="2">
    <location>
        <begin position="1"/>
        <end position="29"/>
    </location>
</feature>
<evidence type="ECO:0000313" key="4">
    <source>
        <dbReference type="Proteomes" id="UP000289738"/>
    </source>
</evidence>
<name>A0A445BXK5_ARAHY</name>
<dbReference type="Proteomes" id="UP000289738">
    <property type="component" value="Chromosome A08"/>
</dbReference>
<feature type="coiled-coil region" evidence="1">
    <location>
        <begin position="56"/>
        <end position="83"/>
    </location>
</feature>
<keyword evidence="1" id="KW-0175">Coiled coil</keyword>
<feature type="compositionally biased region" description="Pro residues" evidence="2">
    <location>
        <begin position="16"/>
        <end position="29"/>
    </location>
</feature>
<keyword evidence="4" id="KW-1185">Reference proteome</keyword>
<comment type="caution">
    <text evidence="3">The sequence shown here is derived from an EMBL/GenBank/DDBJ whole genome shotgun (WGS) entry which is preliminary data.</text>
</comment>
<reference evidence="3 4" key="1">
    <citation type="submission" date="2019-01" db="EMBL/GenBank/DDBJ databases">
        <title>Sequencing of cultivated peanut Arachis hypogaea provides insights into genome evolution and oil improvement.</title>
        <authorList>
            <person name="Chen X."/>
        </authorList>
    </citation>
    <scope>NUCLEOTIDE SEQUENCE [LARGE SCALE GENOMIC DNA]</scope>
    <source>
        <strain evidence="4">cv. Fuhuasheng</strain>
        <tissue evidence="3">Leaves</tissue>
    </source>
</reference>
<gene>
    <name evidence="3" type="ORF">Ahy_A08g039862</name>
</gene>
<evidence type="ECO:0000313" key="3">
    <source>
        <dbReference type="EMBL" id="RYR43453.1"/>
    </source>
</evidence>